<proteinExistence type="predicted"/>
<evidence type="ECO:0000313" key="2">
    <source>
        <dbReference type="EMBL" id="SUZ67241.1"/>
    </source>
</evidence>
<feature type="region of interest" description="Disordered" evidence="1">
    <location>
        <begin position="1"/>
        <end position="40"/>
    </location>
</feature>
<accession>A0A381PJQ4</accession>
<evidence type="ECO:0000256" key="1">
    <source>
        <dbReference type="SAM" id="MobiDB-lite"/>
    </source>
</evidence>
<name>A0A381PJQ4_9ZZZZ</name>
<dbReference type="EMBL" id="UINC01001006">
    <property type="protein sequence ID" value="SUZ67241.1"/>
    <property type="molecule type" value="Genomic_DNA"/>
</dbReference>
<gene>
    <name evidence="2" type="ORF">METZ01_LOCUS20095</name>
</gene>
<feature type="compositionally biased region" description="Basic and acidic residues" evidence="1">
    <location>
        <begin position="7"/>
        <end position="21"/>
    </location>
</feature>
<sequence length="244" mass="28177">MENEVNEVEKPSFMNEKKDDSQDSFEAVQPQPLILKQDSKNTKGIKSMPYDFGAETYEVYSNPKNPFMVGILAAETDRIQLDPIKTQSLFEQYEKKSPYTLEFPHSISAHRKRKLSSSLKFSAREADAKTKVSDSKLKSVSSEYLPREKLKEDKRKLQAYMQGFFTQVLKRLGEEPGGLAVIINELVPLFVEHQIRVRFYEAFRQIRSMDDLRITLKKISNDSELENFELFCSALFIFYSSQGG</sequence>
<dbReference type="AlphaFoldDB" id="A0A381PJQ4"/>
<reference evidence="2" key="1">
    <citation type="submission" date="2018-05" db="EMBL/GenBank/DDBJ databases">
        <authorList>
            <person name="Lanie J.A."/>
            <person name="Ng W.-L."/>
            <person name="Kazmierczak K.M."/>
            <person name="Andrzejewski T.M."/>
            <person name="Davidsen T.M."/>
            <person name="Wayne K.J."/>
            <person name="Tettelin H."/>
            <person name="Glass J.I."/>
            <person name="Rusch D."/>
            <person name="Podicherti R."/>
            <person name="Tsui H.-C.T."/>
            <person name="Winkler M.E."/>
        </authorList>
    </citation>
    <scope>NUCLEOTIDE SEQUENCE</scope>
</reference>
<organism evidence="2">
    <name type="scientific">marine metagenome</name>
    <dbReference type="NCBI Taxonomy" id="408172"/>
    <lineage>
        <taxon>unclassified sequences</taxon>
        <taxon>metagenomes</taxon>
        <taxon>ecological metagenomes</taxon>
    </lineage>
</organism>
<protein>
    <submittedName>
        <fullName evidence="2">Uncharacterized protein</fullName>
    </submittedName>
</protein>